<evidence type="ECO:0000313" key="1">
    <source>
        <dbReference type="EMBL" id="GAI31358.1"/>
    </source>
</evidence>
<gene>
    <name evidence="1" type="ORF">S06H3_28830</name>
</gene>
<dbReference type="SUPFAM" id="SSF53850">
    <property type="entry name" value="Periplasmic binding protein-like II"/>
    <property type="match status" value="1"/>
</dbReference>
<evidence type="ECO:0008006" key="2">
    <source>
        <dbReference type="Google" id="ProtNLM"/>
    </source>
</evidence>
<comment type="caution">
    <text evidence="1">The sequence shown here is derived from an EMBL/GenBank/DDBJ whole genome shotgun (WGS) entry which is preliminary data.</text>
</comment>
<sequence>RPEFALREENQVIGYEASGAAPGLTAALENPEVSKPDPYFGYQNTLPVFKEALKTAVHYPYVKQWGEIDGVIATALEYIFTGVKTVEQSVRDAAAQVNTILAE</sequence>
<protein>
    <recommendedName>
        <fullName evidence="2">Sugar ABC transporter substrate-binding protein</fullName>
    </recommendedName>
</protein>
<dbReference type="EMBL" id="BARV01016854">
    <property type="protein sequence ID" value="GAI31358.1"/>
    <property type="molecule type" value="Genomic_DNA"/>
</dbReference>
<dbReference type="Gene3D" id="3.40.190.10">
    <property type="entry name" value="Periplasmic binding protein-like II"/>
    <property type="match status" value="2"/>
</dbReference>
<reference evidence="1" key="1">
    <citation type="journal article" date="2014" name="Front. Microbiol.">
        <title>High frequency of phylogenetically diverse reductive dehalogenase-homologous genes in deep subseafloor sedimentary metagenomes.</title>
        <authorList>
            <person name="Kawai M."/>
            <person name="Futagami T."/>
            <person name="Toyoda A."/>
            <person name="Takaki Y."/>
            <person name="Nishi S."/>
            <person name="Hori S."/>
            <person name="Arai W."/>
            <person name="Tsubouchi T."/>
            <person name="Morono Y."/>
            <person name="Uchiyama I."/>
            <person name="Ito T."/>
            <person name="Fujiyama A."/>
            <person name="Inagaki F."/>
            <person name="Takami H."/>
        </authorList>
    </citation>
    <scope>NUCLEOTIDE SEQUENCE</scope>
    <source>
        <strain evidence="1">Expedition CK06-06</strain>
    </source>
</reference>
<name>X1MJA8_9ZZZZ</name>
<organism evidence="1">
    <name type="scientific">marine sediment metagenome</name>
    <dbReference type="NCBI Taxonomy" id="412755"/>
    <lineage>
        <taxon>unclassified sequences</taxon>
        <taxon>metagenomes</taxon>
        <taxon>ecological metagenomes</taxon>
    </lineage>
</organism>
<proteinExistence type="predicted"/>
<accession>X1MJA8</accession>
<dbReference type="AlphaFoldDB" id="X1MJA8"/>
<feature type="non-terminal residue" evidence="1">
    <location>
        <position position="1"/>
    </location>
</feature>